<feature type="domain" description="Mycothiol-dependent maleylpyruvate isomerase metal-binding" evidence="1">
    <location>
        <begin position="13"/>
        <end position="109"/>
    </location>
</feature>
<dbReference type="Gene3D" id="1.20.120.450">
    <property type="entry name" value="dinb family like domain"/>
    <property type="match status" value="1"/>
</dbReference>
<name>A0A7M4DNE1_9MICO</name>
<dbReference type="InterPro" id="IPR034660">
    <property type="entry name" value="DinB/YfiT-like"/>
</dbReference>
<dbReference type="InterPro" id="IPR017517">
    <property type="entry name" value="Maleyloyr_isom"/>
</dbReference>
<proteinExistence type="predicted"/>
<evidence type="ECO:0000259" key="1">
    <source>
        <dbReference type="Pfam" id="PF11716"/>
    </source>
</evidence>
<dbReference type="EMBL" id="CACRYJ010000053">
    <property type="protein sequence ID" value="VZO38953.1"/>
    <property type="molecule type" value="Genomic_DNA"/>
</dbReference>
<keyword evidence="2" id="KW-0413">Isomerase</keyword>
<dbReference type="AlphaFoldDB" id="A0A7M4DNE1"/>
<dbReference type="GO" id="GO:0046872">
    <property type="term" value="F:metal ion binding"/>
    <property type="evidence" value="ECO:0007669"/>
    <property type="project" value="InterPro"/>
</dbReference>
<keyword evidence="2" id="KW-0670">Pyruvate</keyword>
<dbReference type="Proteomes" id="UP000419743">
    <property type="component" value="Unassembled WGS sequence"/>
</dbReference>
<dbReference type="SUPFAM" id="SSF109854">
    <property type="entry name" value="DinB/YfiT-like putative metalloenzymes"/>
    <property type="match status" value="1"/>
</dbReference>
<gene>
    <name evidence="2" type="ORF">HALOF300_03671</name>
</gene>
<sequence length="210" mass="22296">MAKDSATIWPTVHAERAALIEDLRDLPAERWSTPSLCPGWSVHDVLAHLVDDARTTTLSFAGAFVRAGFDFDRFNDRGVARERAADPAQTLAAFESVSRRSTGAPAPLPTRLVEAIVHGEDIRRPLGIEHDYPPAAAVTAIRHQLATSTRMGGGRERAAGLRLTATDAELTVGDGEHVRGSAVALLLALSGRPVRPGELTGPGAQSLTGQ</sequence>
<evidence type="ECO:0000313" key="2">
    <source>
        <dbReference type="EMBL" id="VZO38953.1"/>
    </source>
</evidence>
<keyword evidence="3" id="KW-1185">Reference proteome</keyword>
<dbReference type="InterPro" id="IPR024344">
    <property type="entry name" value="MDMPI_metal-binding"/>
</dbReference>
<organism evidence="2 3">
    <name type="scientific">Occultella aeris</name>
    <dbReference type="NCBI Taxonomy" id="2761496"/>
    <lineage>
        <taxon>Bacteria</taxon>
        <taxon>Bacillati</taxon>
        <taxon>Actinomycetota</taxon>
        <taxon>Actinomycetes</taxon>
        <taxon>Micrococcales</taxon>
        <taxon>Ruaniaceae</taxon>
        <taxon>Occultella</taxon>
    </lineage>
</organism>
<evidence type="ECO:0000313" key="3">
    <source>
        <dbReference type="Proteomes" id="UP000419743"/>
    </source>
</evidence>
<protein>
    <submittedName>
        <fullName evidence="2">Mycothiol-dependent maleylpyruvate isomerase</fullName>
    </submittedName>
</protein>
<dbReference type="GO" id="GO:0016853">
    <property type="term" value="F:isomerase activity"/>
    <property type="evidence" value="ECO:0007669"/>
    <property type="project" value="UniProtKB-KW"/>
</dbReference>
<accession>A0A7M4DNE1</accession>
<reference evidence="2 3" key="1">
    <citation type="submission" date="2019-11" db="EMBL/GenBank/DDBJ databases">
        <authorList>
            <person name="Criscuolo A."/>
        </authorList>
    </citation>
    <scope>NUCLEOTIDE SEQUENCE [LARGE SCALE GENOMIC DNA]</scope>
    <source>
        <strain evidence="2">CIP111667</strain>
    </source>
</reference>
<comment type="caution">
    <text evidence="2">The sequence shown here is derived from an EMBL/GenBank/DDBJ whole genome shotgun (WGS) entry which is preliminary data.</text>
</comment>
<dbReference type="NCBIfam" id="TIGR03083">
    <property type="entry name" value="maleylpyruvate isomerase family mycothiol-dependent enzyme"/>
    <property type="match status" value="1"/>
</dbReference>
<dbReference type="RefSeq" id="WP_156742320.1">
    <property type="nucleotide sequence ID" value="NZ_CACRYJ010000053.1"/>
</dbReference>
<dbReference type="Pfam" id="PF11716">
    <property type="entry name" value="MDMPI_N"/>
    <property type="match status" value="1"/>
</dbReference>